<dbReference type="PANTHER" id="PTHR47595">
    <property type="entry name" value="HEAT SHOCK 70 KDA PROTEIN 14"/>
    <property type="match status" value="1"/>
</dbReference>
<dbReference type="PANTHER" id="PTHR47595:SF1">
    <property type="entry name" value="MYB_SANT-LIKE DNA-BINDING DOMAIN-CONTAINING PROTEIN"/>
    <property type="match status" value="1"/>
</dbReference>
<gene>
    <name evidence="3" type="ORF">FSCOSCO3_A020798</name>
</gene>
<name>A0AAV1Q6V9_SCOSC</name>
<accession>A0AAV1Q6V9</accession>
<keyword evidence="4" id="KW-1185">Reference proteome</keyword>
<dbReference type="AlphaFoldDB" id="A0AAV1Q6V9"/>
<organism evidence="3 4">
    <name type="scientific">Scomber scombrus</name>
    <name type="common">Atlantic mackerel</name>
    <name type="synonym">Scomber vernalis</name>
    <dbReference type="NCBI Taxonomy" id="13677"/>
    <lineage>
        <taxon>Eukaryota</taxon>
        <taxon>Metazoa</taxon>
        <taxon>Chordata</taxon>
        <taxon>Craniata</taxon>
        <taxon>Vertebrata</taxon>
        <taxon>Euteleostomi</taxon>
        <taxon>Actinopterygii</taxon>
        <taxon>Neopterygii</taxon>
        <taxon>Teleostei</taxon>
        <taxon>Neoteleostei</taxon>
        <taxon>Acanthomorphata</taxon>
        <taxon>Pelagiaria</taxon>
        <taxon>Scombriformes</taxon>
        <taxon>Scombridae</taxon>
        <taxon>Scomber</taxon>
    </lineage>
</organism>
<proteinExistence type="predicted"/>
<comment type="caution">
    <text evidence="3">The sequence shown here is derived from an EMBL/GenBank/DDBJ whole genome shotgun (WGS) entry which is preliminary data.</text>
</comment>
<evidence type="ECO:0000256" key="1">
    <source>
        <dbReference type="SAM" id="Coils"/>
    </source>
</evidence>
<protein>
    <submittedName>
        <fullName evidence="3">Uncharacterized protein LOC114468223</fullName>
    </submittedName>
</protein>
<dbReference type="EMBL" id="CAWUFR010000475">
    <property type="protein sequence ID" value="CAK6978286.1"/>
    <property type="molecule type" value="Genomic_DNA"/>
</dbReference>
<evidence type="ECO:0000313" key="4">
    <source>
        <dbReference type="Proteomes" id="UP001314229"/>
    </source>
</evidence>
<dbReference type="Pfam" id="PF13837">
    <property type="entry name" value="Myb_DNA-bind_4"/>
    <property type="match status" value="1"/>
</dbReference>
<keyword evidence="1" id="KW-0175">Coiled coil</keyword>
<reference evidence="3 4" key="1">
    <citation type="submission" date="2024-01" db="EMBL/GenBank/DDBJ databases">
        <authorList>
            <person name="Alioto T."/>
            <person name="Alioto T."/>
            <person name="Gomez Garrido J."/>
        </authorList>
    </citation>
    <scope>NUCLEOTIDE SEQUENCE [LARGE SCALE GENOMIC DNA]</scope>
</reference>
<dbReference type="Proteomes" id="UP001314229">
    <property type="component" value="Unassembled WGS sequence"/>
</dbReference>
<dbReference type="Gene3D" id="1.10.10.60">
    <property type="entry name" value="Homeodomain-like"/>
    <property type="match status" value="1"/>
</dbReference>
<evidence type="ECO:0000313" key="3">
    <source>
        <dbReference type="EMBL" id="CAK6978286.1"/>
    </source>
</evidence>
<feature type="coiled-coil region" evidence="1">
    <location>
        <begin position="48"/>
        <end position="75"/>
    </location>
</feature>
<evidence type="ECO:0000259" key="2">
    <source>
        <dbReference type="Pfam" id="PF13837"/>
    </source>
</evidence>
<dbReference type="InterPro" id="IPR044822">
    <property type="entry name" value="Myb_DNA-bind_4"/>
</dbReference>
<feature type="domain" description="Myb/SANT-like DNA-binding" evidence="2">
    <location>
        <begin position="6"/>
        <end position="75"/>
    </location>
</feature>
<sequence length="76" mass="8938">MDKTKQQWSEEETQCFLVLWSSAEVQTKLDGACRTKPVFENIKQGMAEAGYQRSVDQLINKLKKLKKDYRDQKKKL</sequence>